<evidence type="ECO:0000259" key="5">
    <source>
        <dbReference type="Pfam" id="PF05193"/>
    </source>
</evidence>
<dbReference type="InterPro" id="IPR007863">
    <property type="entry name" value="Peptidase_M16_C"/>
</dbReference>
<dbReference type="HOGENOM" id="CLU_007487_1_0_7"/>
<dbReference type="PANTHER" id="PTHR11851:SF49">
    <property type="entry name" value="MITOCHONDRIAL-PROCESSING PEPTIDASE SUBUNIT ALPHA"/>
    <property type="match status" value="1"/>
</dbReference>
<dbReference type="InterPro" id="IPR050361">
    <property type="entry name" value="MPP/UQCRC_Complex"/>
</dbReference>
<name>A0LF60_SYNFM</name>
<dbReference type="EMBL" id="CP000478">
    <property type="protein sequence ID" value="ABK16062.1"/>
    <property type="molecule type" value="Genomic_DNA"/>
</dbReference>
<feature type="region of interest" description="Disordered" evidence="2">
    <location>
        <begin position="462"/>
        <end position="485"/>
    </location>
</feature>
<feature type="domain" description="Peptidase M16 N-terminal" evidence="4">
    <location>
        <begin position="63"/>
        <end position="209"/>
    </location>
</feature>
<evidence type="ECO:0000313" key="6">
    <source>
        <dbReference type="EMBL" id="ABK16062.1"/>
    </source>
</evidence>
<keyword evidence="7" id="KW-1185">Reference proteome</keyword>
<dbReference type="eggNOG" id="COG0612">
    <property type="taxonomic scope" value="Bacteria"/>
</dbReference>
<evidence type="ECO:0000313" key="7">
    <source>
        <dbReference type="Proteomes" id="UP000001784"/>
    </source>
</evidence>
<dbReference type="AlphaFoldDB" id="A0LF60"/>
<dbReference type="STRING" id="335543.Sfum_0362"/>
<dbReference type="InParanoid" id="A0LF60"/>
<proteinExistence type="inferred from homology"/>
<dbReference type="SUPFAM" id="SSF63411">
    <property type="entry name" value="LuxS/MPP-like metallohydrolase"/>
    <property type="match status" value="4"/>
</dbReference>
<dbReference type="Gene3D" id="3.30.830.10">
    <property type="entry name" value="Metalloenzyme, LuxS/M16 peptidase-like"/>
    <property type="match status" value="4"/>
</dbReference>
<feature type="domain" description="Peptidase M16 C-terminal" evidence="5">
    <location>
        <begin position="217"/>
        <end position="393"/>
    </location>
</feature>
<feature type="domain" description="Peptidase M16 C-terminal" evidence="5">
    <location>
        <begin position="646"/>
        <end position="825"/>
    </location>
</feature>
<dbReference type="Pfam" id="PF00675">
    <property type="entry name" value="Peptidase_M16"/>
    <property type="match status" value="2"/>
</dbReference>
<evidence type="ECO:0000259" key="4">
    <source>
        <dbReference type="Pfam" id="PF00675"/>
    </source>
</evidence>
<reference evidence="6 7" key="1">
    <citation type="submission" date="2006-10" db="EMBL/GenBank/DDBJ databases">
        <title>Complete sequence of Syntrophobacter fumaroxidans MPOB.</title>
        <authorList>
            <consortium name="US DOE Joint Genome Institute"/>
            <person name="Copeland A."/>
            <person name="Lucas S."/>
            <person name="Lapidus A."/>
            <person name="Barry K."/>
            <person name="Detter J.C."/>
            <person name="Glavina del Rio T."/>
            <person name="Hammon N."/>
            <person name="Israni S."/>
            <person name="Pitluck S."/>
            <person name="Goltsman E.G."/>
            <person name="Martinez M."/>
            <person name="Schmutz J."/>
            <person name="Larimer F."/>
            <person name="Land M."/>
            <person name="Hauser L."/>
            <person name="Kyrpides N."/>
            <person name="Kim E."/>
            <person name="Boone D.R."/>
            <person name="Brockman F."/>
            <person name="Culley D."/>
            <person name="Ferry J."/>
            <person name="Gunsalus R."/>
            <person name="McInerney M.J."/>
            <person name="Morrison M."/>
            <person name="Plugge C."/>
            <person name="Rohlin L."/>
            <person name="Scholten J."/>
            <person name="Sieber J."/>
            <person name="Stams A.J.M."/>
            <person name="Worm P."/>
            <person name="Henstra A.M."/>
            <person name="Richardson P."/>
        </authorList>
    </citation>
    <scope>NUCLEOTIDE SEQUENCE [LARGE SCALE GENOMIC DNA]</scope>
    <source>
        <strain evidence="7">DSM 10017 / MPOB</strain>
    </source>
</reference>
<dbReference type="Proteomes" id="UP000001784">
    <property type="component" value="Chromosome"/>
</dbReference>
<dbReference type="RefSeq" id="WP_011697235.1">
    <property type="nucleotide sequence ID" value="NC_008554.1"/>
</dbReference>
<accession>A0LF60</accession>
<feature type="chain" id="PRO_5002627181" evidence="3">
    <location>
        <begin position="23"/>
        <end position="910"/>
    </location>
</feature>
<dbReference type="GO" id="GO:0046872">
    <property type="term" value="F:metal ion binding"/>
    <property type="evidence" value="ECO:0007669"/>
    <property type="project" value="InterPro"/>
</dbReference>
<organism evidence="6 7">
    <name type="scientific">Syntrophobacter fumaroxidans (strain DSM 10017 / MPOB)</name>
    <dbReference type="NCBI Taxonomy" id="335543"/>
    <lineage>
        <taxon>Bacteria</taxon>
        <taxon>Pseudomonadati</taxon>
        <taxon>Thermodesulfobacteriota</taxon>
        <taxon>Syntrophobacteria</taxon>
        <taxon>Syntrophobacterales</taxon>
        <taxon>Syntrophobacteraceae</taxon>
        <taxon>Syntrophobacter</taxon>
    </lineage>
</organism>
<sequence length="910" mass="100843" precursor="true">MICRLLFGICVALSLLGPGVVARCAAAQICPSLPPPLQPSVQRILSSKPGDLFVVLKNGLTLLMSQKPNYDVVSAQVFVRAGSIYEGKYLKSGLSHYLEHVVSGGTTRSFTEDQAKERLKKIGGNSNAYTSHDRTVYYINTSAEHWKDALDLLLSYVSECTLEPTEVAREKPVIQQEIKMGESNPSNELWKLFLRTAYQVSPVRNPVIGYEEVFVRLDRQALLDYYAQRYQPENIVVVVAGNISPEAVLSFVADKTKDFLGTAGEFDAVPVEPAQSTTRRQEKEIPVARLTQAMVGFPSVDLNHQDMYALDVLSLLLGGGETCRLHCRLKDMENKVLSVSASNWTPSYTKGQFIVSFTLPPDEWPGVLSQLGEEIEVFKRDLVPMKELDKAKKTAMASHVFSNETVSSIAASLGSSYFSTGDPYYDDTYVEEIRRLTPEGIRSAAQRYLIMDRINVAATKPLSRQAAATPDTASCPPREASPAHMSKLDNGLKVLLKRDDSLPMVTMHLYGLGGLMLEDGDKPGIASLTSALMTSGTLTRTRQQILQSIEDVGGSIETQSENSTYHVSIKILKEDFHTALDILADIVRNAQYPEEEIEKKRQDTLLAIQRMDESWQAEIVRLFKKNYFEKSPYRNDRLGTRESVESISRDDLLRFHRRMVNPGQAVLAVYGDIDAEKTSERVRQLFGTWEQGEVKYPELPDETTQISANRVVEKKNEKGSAALFVGTNGFAIRNSRRATLDVLDAVLSGAGNPGGRIFEALRGKQDLVYVVGAFPFYGNNAGYFGVITQTTMANLDKVQGIILDNLRILAREPVPADELEKAKSQIVTAHRLHMESLDAQAGSAAINEVLGLGWQYDKEYLKEVQAVGPADVRNLAKELFAHTLIARTIPERPVEVLSVPPPSKSDVRAQ</sequence>
<keyword evidence="3" id="KW-0732">Signal</keyword>
<evidence type="ECO:0000256" key="2">
    <source>
        <dbReference type="SAM" id="MobiDB-lite"/>
    </source>
</evidence>
<dbReference type="InterPro" id="IPR011249">
    <property type="entry name" value="Metalloenz_LuxS/M16"/>
</dbReference>
<comment type="similarity">
    <text evidence="1">Belongs to the peptidase M16 family.</text>
</comment>
<evidence type="ECO:0000256" key="1">
    <source>
        <dbReference type="ARBA" id="ARBA00007261"/>
    </source>
</evidence>
<dbReference type="InterPro" id="IPR011765">
    <property type="entry name" value="Pept_M16_N"/>
</dbReference>
<dbReference type="PANTHER" id="PTHR11851">
    <property type="entry name" value="METALLOPROTEASE"/>
    <property type="match status" value="1"/>
</dbReference>
<gene>
    <name evidence="6" type="ordered locus">Sfum_0362</name>
</gene>
<feature type="domain" description="Peptidase M16 N-terminal" evidence="4">
    <location>
        <begin position="493"/>
        <end position="640"/>
    </location>
</feature>
<dbReference type="Pfam" id="PF05193">
    <property type="entry name" value="Peptidase_M16_C"/>
    <property type="match status" value="2"/>
</dbReference>
<evidence type="ECO:0000256" key="3">
    <source>
        <dbReference type="SAM" id="SignalP"/>
    </source>
</evidence>
<feature type="signal peptide" evidence="3">
    <location>
        <begin position="1"/>
        <end position="22"/>
    </location>
</feature>
<dbReference type="KEGG" id="sfu:Sfum_0362"/>
<protein>
    <submittedName>
        <fullName evidence="6">Peptidase M16 domain protein</fullName>
    </submittedName>
</protein>